<dbReference type="Proteomes" id="UP000503447">
    <property type="component" value="Chromosome"/>
</dbReference>
<dbReference type="PANTHER" id="PTHR43581">
    <property type="entry name" value="ATP/GTP PHOSPHATASE"/>
    <property type="match status" value="1"/>
</dbReference>
<dbReference type="Pfam" id="PF13304">
    <property type="entry name" value="AAA_21"/>
    <property type="match status" value="1"/>
</dbReference>
<organism evidence="3 4">
    <name type="scientific">Frigoriglobus tundricola</name>
    <dbReference type="NCBI Taxonomy" id="2774151"/>
    <lineage>
        <taxon>Bacteria</taxon>
        <taxon>Pseudomonadati</taxon>
        <taxon>Planctomycetota</taxon>
        <taxon>Planctomycetia</taxon>
        <taxon>Gemmatales</taxon>
        <taxon>Gemmataceae</taxon>
        <taxon>Frigoriglobus</taxon>
    </lineage>
</organism>
<gene>
    <name evidence="3" type="ORF">FTUN_3910</name>
</gene>
<evidence type="ECO:0000256" key="1">
    <source>
        <dbReference type="SAM" id="MobiDB-lite"/>
    </source>
</evidence>
<dbReference type="PANTHER" id="PTHR43581:SF4">
    <property type="entry name" value="ATP_GTP PHOSPHATASE"/>
    <property type="match status" value="1"/>
</dbReference>
<accession>A0A6M5YSS0</accession>
<proteinExistence type="predicted"/>
<dbReference type="InterPro" id="IPR003959">
    <property type="entry name" value="ATPase_AAA_core"/>
</dbReference>
<feature type="compositionally biased region" description="Basic and acidic residues" evidence="1">
    <location>
        <begin position="366"/>
        <end position="379"/>
    </location>
</feature>
<dbReference type="GO" id="GO:0016887">
    <property type="term" value="F:ATP hydrolysis activity"/>
    <property type="evidence" value="ECO:0007669"/>
    <property type="project" value="InterPro"/>
</dbReference>
<dbReference type="InterPro" id="IPR027417">
    <property type="entry name" value="P-loop_NTPase"/>
</dbReference>
<dbReference type="KEGG" id="ftj:FTUN_3910"/>
<dbReference type="SUPFAM" id="SSF52540">
    <property type="entry name" value="P-loop containing nucleoside triphosphate hydrolases"/>
    <property type="match status" value="1"/>
</dbReference>
<dbReference type="InterPro" id="IPR051396">
    <property type="entry name" value="Bact_Antivir_Def_Nuclease"/>
</dbReference>
<dbReference type="RefSeq" id="WP_171471955.1">
    <property type="nucleotide sequence ID" value="NZ_CP053452.2"/>
</dbReference>
<feature type="domain" description="ATPase AAA-type core" evidence="2">
    <location>
        <begin position="24"/>
        <end position="320"/>
    </location>
</feature>
<dbReference type="AlphaFoldDB" id="A0A6M5YSS0"/>
<sequence>MIHRAKFQNFKALRDVEVTFDSRLTVLVGPNGSGKTSVLQGIHSLSQLAVLSGSDPEYPLTTFKEYLSLGITSAELEVEMEGSRSESENYSTTVSWSPNKPISSTLSINTDNTPKHLWQMFPDSERQYFAVLYKYTNEQWSRLGRVEQVPPDDARRFDFTAFIRFSAGQLAAPTLIRSYPPQVAKDGLGLAATLSHIKSKYPERFDAIIDAFRRVIPNVKGVRFDKARVPQSEFYGDILLVDYTGVNGVKASHVSSGTLFALGLLTVALGQDAANVILLDDLDHGLHPKAQMELISVFRNLIEQNSDLQIIATSHSPYILQQLEWNEVRVSELRDDGSVICARLEDHPEVERWREAMTPGEFWSHTGDDWVKKLDRPKPEQPQPAATAP</sequence>
<reference evidence="4" key="1">
    <citation type="submission" date="2020-05" db="EMBL/GenBank/DDBJ databases">
        <title>Frigoriglobus tundricola gen. nov., sp. nov., a psychrotolerant cellulolytic planctomycete of the family Gemmataceae with two divergent copies of 16S rRNA gene.</title>
        <authorList>
            <person name="Kulichevskaya I.S."/>
            <person name="Ivanova A.A."/>
            <person name="Naumoff D.G."/>
            <person name="Beletsky A.V."/>
            <person name="Rijpstra W.I.C."/>
            <person name="Sinninghe Damste J.S."/>
            <person name="Mardanov A.V."/>
            <person name="Ravin N.V."/>
            <person name="Dedysh S.N."/>
        </authorList>
    </citation>
    <scope>NUCLEOTIDE SEQUENCE [LARGE SCALE GENOMIC DNA]</scope>
    <source>
        <strain evidence="4">PL17</strain>
    </source>
</reference>
<dbReference type="EMBL" id="CP053452">
    <property type="protein sequence ID" value="QJW96353.1"/>
    <property type="molecule type" value="Genomic_DNA"/>
</dbReference>
<feature type="region of interest" description="Disordered" evidence="1">
    <location>
        <begin position="364"/>
        <end position="389"/>
    </location>
</feature>
<evidence type="ECO:0000259" key="2">
    <source>
        <dbReference type="Pfam" id="PF13304"/>
    </source>
</evidence>
<evidence type="ECO:0000313" key="4">
    <source>
        <dbReference type="Proteomes" id="UP000503447"/>
    </source>
</evidence>
<protein>
    <recommendedName>
        <fullName evidence="2">ATPase AAA-type core domain-containing protein</fullName>
    </recommendedName>
</protein>
<keyword evidence="4" id="KW-1185">Reference proteome</keyword>
<name>A0A6M5YSS0_9BACT</name>
<dbReference type="GO" id="GO:0005524">
    <property type="term" value="F:ATP binding"/>
    <property type="evidence" value="ECO:0007669"/>
    <property type="project" value="InterPro"/>
</dbReference>
<dbReference type="Gene3D" id="3.40.50.300">
    <property type="entry name" value="P-loop containing nucleotide triphosphate hydrolases"/>
    <property type="match status" value="2"/>
</dbReference>
<evidence type="ECO:0000313" key="3">
    <source>
        <dbReference type="EMBL" id="QJW96353.1"/>
    </source>
</evidence>